<evidence type="ECO:0008006" key="5">
    <source>
        <dbReference type="Google" id="ProtNLM"/>
    </source>
</evidence>
<keyword evidence="2" id="KW-1133">Transmembrane helix</keyword>
<evidence type="ECO:0000256" key="2">
    <source>
        <dbReference type="SAM" id="Phobius"/>
    </source>
</evidence>
<dbReference type="RefSeq" id="WP_184046533.1">
    <property type="nucleotide sequence ID" value="NZ_JACIGK010000024.1"/>
</dbReference>
<dbReference type="Pfam" id="PF11157">
    <property type="entry name" value="DUF2937"/>
    <property type="match status" value="1"/>
</dbReference>
<keyword evidence="2" id="KW-0472">Membrane</keyword>
<sequence>MTATAAWAVAVRAAEGTMPMGWLGRKLDSLTGATVGAAGAIAASQWREYLQQYRQRLGGHLDEASGQLRHLTDVHAVADTAQRPVVAEMMAASEARTQSLAEALRALAEAPTALQPWAFVRHLDPVAARATLEAFQPALPLDAASLAWAGVGLVAALVLYEALKGLLWTPVALARRARRPRAIPKRRAADRDDGRPGPRERREPRLES</sequence>
<feature type="compositionally biased region" description="Basic and acidic residues" evidence="1">
    <location>
        <begin position="187"/>
        <end position="208"/>
    </location>
</feature>
<name>A0A7W6RF94_9PROT</name>
<evidence type="ECO:0000313" key="4">
    <source>
        <dbReference type="Proteomes" id="UP000554286"/>
    </source>
</evidence>
<reference evidence="3 4" key="1">
    <citation type="submission" date="2020-08" db="EMBL/GenBank/DDBJ databases">
        <title>Genome sequencing of Purple Non-Sulfur Bacteria from various extreme environments.</title>
        <authorList>
            <person name="Mayer M."/>
        </authorList>
    </citation>
    <scope>NUCLEOTIDE SEQUENCE [LARGE SCALE GENOMIC DNA]</scope>
    <source>
        <strain evidence="3 4">JA131</strain>
    </source>
</reference>
<dbReference type="Proteomes" id="UP000554286">
    <property type="component" value="Unassembled WGS sequence"/>
</dbReference>
<evidence type="ECO:0000256" key="1">
    <source>
        <dbReference type="SAM" id="MobiDB-lite"/>
    </source>
</evidence>
<keyword evidence="2" id="KW-0812">Transmembrane</keyword>
<feature type="transmembrane region" description="Helical" evidence="2">
    <location>
        <begin position="146"/>
        <end position="169"/>
    </location>
</feature>
<dbReference type="InterPro" id="IPR022584">
    <property type="entry name" value="DUF2937"/>
</dbReference>
<proteinExistence type="predicted"/>
<keyword evidence="4" id="KW-1185">Reference proteome</keyword>
<feature type="region of interest" description="Disordered" evidence="1">
    <location>
        <begin position="180"/>
        <end position="208"/>
    </location>
</feature>
<dbReference type="EMBL" id="JACIGK010000024">
    <property type="protein sequence ID" value="MBB4267285.1"/>
    <property type="molecule type" value="Genomic_DNA"/>
</dbReference>
<gene>
    <name evidence="3" type="ORF">GGD89_002926</name>
</gene>
<organism evidence="3 4">
    <name type="scientific">Roseospira visakhapatnamensis</name>
    <dbReference type="NCBI Taxonomy" id="390880"/>
    <lineage>
        <taxon>Bacteria</taxon>
        <taxon>Pseudomonadati</taxon>
        <taxon>Pseudomonadota</taxon>
        <taxon>Alphaproteobacteria</taxon>
        <taxon>Rhodospirillales</taxon>
        <taxon>Rhodospirillaceae</taxon>
        <taxon>Roseospira</taxon>
    </lineage>
</organism>
<accession>A0A7W6RF94</accession>
<comment type="caution">
    <text evidence="3">The sequence shown here is derived from an EMBL/GenBank/DDBJ whole genome shotgun (WGS) entry which is preliminary data.</text>
</comment>
<evidence type="ECO:0000313" key="3">
    <source>
        <dbReference type="EMBL" id="MBB4267285.1"/>
    </source>
</evidence>
<protein>
    <recommendedName>
        <fullName evidence="5">DUF2937 family protein</fullName>
    </recommendedName>
</protein>
<dbReference type="AlphaFoldDB" id="A0A7W6RF94"/>